<feature type="transmembrane region" description="Helical" evidence="1">
    <location>
        <begin position="50"/>
        <end position="76"/>
    </location>
</feature>
<feature type="transmembrane region" description="Helical" evidence="1">
    <location>
        <begin position="21"/>
        <end position="38"/>
    </location>
</feature>
<reference evidence="2 3" key="1">
    <citation type="journal article" date="2006" name="Science">
        <title>The genome of black cottonwood, Populus trichocarpa (Torr. &amp; Gray).</title>
        <authorList>
            <person name="Tuskan G.A."/>
            <person name="Difazio S."/>
            <person name="Jansson S."/>
            <person name="Bohlmann J."/>
            <person name="Grigoriev I."/>
            <person name="Hellsten U."/>
            <person name="Putnam N."/>
            <person name="Ralph S."/>
            <person name="Rombauts S."/>
            <person name="Salamov A."/>
            <person name="Schein J."/>
            <person name="Sterck L."/>
            <person name="Aerts A."/>
            <person name="Bhalerao R.R."/>
            <person name="Bhalerao R.P."/>
            <person name="Blaudez D."/>
            <person name="Boerjan W."/>
            <person name="Brun A."/>
            <person name="Brunner A."/>
            <person name="Busov V."/>
            <person name="Campbell M."/>
            <person name="Carlson J."/>
            <person name="Chalot M."/>
            <person name="Chapman J."/>
            <person name="Chen G.L."/>
            <person name="Cooper D."/>
            <person name="Coutinho P.M."/>
            <person name="Couturier J."/>
            <person name="Covert S."/>
            <person name="Cronk Q."/>
            <person name="Cunningham R."/>
            <person name="Davis J."/>
            <person name="Degroeve S."/>
            <person name="Dejardin A."/>
            <person name="Depamphilis C."/>
            <person name="Detter J."/>
            <person name="Dirks B."/>
            <person name="Dubchak I."/>
            <person name="Duplessis S."/>
            <person name="Ehlting J."/>
            <person name="Ellis B."/>
            <person name="Gendler K."/>
            <person name="Goodstein D."/>
            <person name="Gribskov M."/>
            <person name="Grimwood J."/>
            <person name="Groover A."/>
            <person name="Gunter L."/>
            <person name="Hamberger B."/>
            <person name="Heinze B."/>
            <person name="Helariutta Y."/>
            <person name="Henrissat B."/>
            <person name="Holligan D."/>
            <person name="Holt R."/>
            <person name="Huang W."/>
            <person name="Islam-Faridi N."/>
            <person name="Jones S."/>
            <person name="Jones-Rhoades M."/>
            <person name="Jorgensen R."/>
            <person name="Joshi C."/>
            <person name="Kangasjarvi J."/>
            <person name="Karlsson J."/>
            <person name="Kelleher C."/>
            <person name="Kirkpatrick R."/>
            <person name="Kirst M."/>
            <person name="Kohler A."/>
            <person name="Kalluri U."/>
            <person name="Larimer F."/>
            <person name="Leebens-Mack J."/>
            <person name="Leple J.C."/>
            <person name="Locascio P."/>
            <person name="Lou Y."/>
            <person name="Lucas S."/>
            <person name="Martin F."/>
            <person name="Montanini B."/>
            <person name="Napoli C."/>
            <person name="Nelson D.R."/>
            <person name="Nelson C."/>
            <person name="Nieminen K."/>
            <person name="Nilsson O."/>
            <person name="Pereda V."/>
            <person name="Peter G."/>
            <person name="Philippe R."/>
            <person name="Pilate G."/>
            <person name="Poliakov A."/>
            <person name="Razumovskaya J."/>
            <person name="Richardson P."/>
            <person name="Rinaldi C."/>
            <person name="Ritland K."/>
            <person name="Rouze P."/>
            <person name="Ryaboy D."/>
            <person name="Schmutz J."/>
            <person name="Schrader J."/>
            <person name="Segerman B."/>
            <person name="Shin H."/>
            <person name="Siddiqui A."/>
            <person name="Sterky F."/>
            <person name="Terry A."/>
            <person name="Tsai C.J."/>
            <person name="Uberbacher E."/>
            <person name="Unneberg P."/>
            <person name="Vahala J."/>
            <person name="Wall K."/>
            <person name="Wessler S."/>
            <person name="Yang G."/>
            <person name="Yin T."/>
            <person name="Douglas C."/>
            <person name="Marra M."/>
            <person name="Sandberg G."/>
            <person name="Van de Peer Y."/>
            <person name="Rokhsar D."/>
        </authorList>
    </citation>
    <scope>NUCLEOTIDE SEQUENCE [LARGE SCALE GENOMIC DNA]</scope>
    <source>
        <strain evidence="3">cv. Nisqually</strain>
    </source>
</reference>
<keyword evidence="1" id="KW-0812">Transmembrane</keyword>
<name>A0A2K1ZRI2_POPTR</name>
<dbReference type="InParanoid" id="A0A2K1ZRI2"/>
<evidence type="ECO:0000313" key="2">
    <source>
        <dbReference type="EMBL" id="PNT27896.1"/>
    </source>
</evidence>
<proteinExistence type="predicted"/>
<accession>A0A2K1ZRI2</accession>
<keyword evidence="3" id="KW-1185">Reference proteome</keyword>
<keyword evidence="1" id="KW-0472">Membrane</keyword>
<dbReference type="AlphaFoldDB" id="A0A2K1ZRI2"/>
<organism evidence="2 3">
    <name type="scientific">Populus trichocarpa</name>
    <name type="common">Western balsam poplar</name>
    <name type="synonym">Populus balsamifera subsp. trichocarpa</name>
    <dbReference type="NCBI Taxonomy" id="3694"/>
    <lineage>
        <taxon>Eukaryota</taxon>
        <taxon>Viridiplantae</taxon>
        <taxon>Streptophyta</taxon>
        <taxon>Embryophyta</taxon>
        <taxon>Tracheophyta</taxon>
        <taxon>Spermatophyta</taxon>
        <taxon>Magnoliopsida</taxon>
        <taxon>eudicotyledons</taxon>
        <taxon>Gunneridae</taxon>
        <taxon>Pentapetalae</taxon>
        <taxon>rosids</taxon>
        <taxon>fabids</taxon>
        <taxon>Malpighiales</taxon>
        <taxon>Salicaceae</taxon>
        <taxon>Saliceae</taxon>
        <taxon>Populus</taxon>
    </lineage>
</organism>
<gene>
    <name evidence="2" type="ORF">POPTR_007G089800</name>
</gene>
<protein>
    <submittedName>
        <fullName evidence="2">Uncharacterized protein</fullName>
    </submittedName>
</protein>
<dbReference type="EMBL" id="CM009296">
    <property type="protein sequence ID" value="PNT27896.1"/>
    <property type="molecule type" value="Genomic_DNA"/>
</dbReference>
<keyword evidence="1" id="KW-1133">Transmembrane helix</keyword>
<dbReference type="Proteomes" id="UP000006729">
    <property type="component" value="Chromosome 7"/>
</dbReference>
<sequence length="89" mass="10722">MNKKQIEVEKDAAVMQRKKKMFMCIIHCLHSQHCYIHFISTEGEKLGYVFYSTVTEFINCLTILTNFLTIIFSILFDRWLKQRWLKQSL</sequence>
<evidence type="ECO:0000256" key="1">
    <source>
        <dbReference type="SAM" id="Phobius"/>
    </source>
</evidence>
<evidence type="ECO:0000313" key="3">
    <source>
        <dbReference type="Proteomes" id="UP000006729"/>
    </source>
</evidence>